<feature type="signal peptide" evidence="2">
    <location>
        <begin position="1"/>
        <end position="20"/>
    </location>
</feature>
<dbReference type="InterPro" id="IPR019734">
    <property type="entry name" value="TPR_rpt"/>
</dbReference>
<accession>A0A7K3WN21</accession>
<dbReference type="PROSITE" id="PS50005">
    <property type="entry name" value="TPR"/>
    <property type="match status" value="1"/>
</dbReference>
<feature type="repeat" description="TPR" evidence="1">
    <location>
        <begin position="279"/>
        <end position="312"/>
    </location>
</feature>
<evidence type="ECO:0000313" key="4">
    <source>
        <dbReference type="Proteomes" id="UP000486602"/>
    </source>
</evidence>
<keyword evidence="4" id="KW-1185">Reference proteome</keyword>
<dbReference type="AlphaFoldDB" id="A0A7K3WN21"/>
<evidence type="ECO:0000313" key="3">
    <source>
        <dbReference type="EMBL" id="NEN23036.1"/>
    </source>
</evidence>
<feature type="chain" id="PRO_5029897839" description="Tetratricopeptide repeat protein" evidence="2">
    <location>
        <begin position="21"/>
        <end position="442"/>
    </location>
</feature>
<evidence type="ECO:0000256" key="2">
    <source>
        <dbReference type="SAM" id="SignalP"/>
    </source>
</evidence>
<dbReference type="EMBL" id="JAAGVY010000007">
    <property type="protein sequence ID" value="NEN23036.1"/>
    <property type="molecule type" value="Genomic_DNA"/>
</dbReference>
<evidence type="ECO:0000256" key="1">
    <source>
        <dbReference type="PROSITE-ProRule" id="PRU00339"/>
    </source>
</evidence>
<comment type="caution">
    <text evidence="3">The sequence shown here is derived from an EMBL/GenBank/DDBJ whole genome shotgun (WGS) entry which is preliminary data.</text>
</comment>
<dbReference type="SUPFAM" id="SSF48452">
    <property type="entry name" value="TPR-like"/>
    <property type="match status" value="1"/>
</dbReference>
<dbReference type="Gene3D" id="1.25.40.10">
    <property type="entry name" value="Tetratricopeptide repeat domain"/>
    <property type="match status" value="1"/>
</dbReference>
<dbReference type="InterPro" id="IPR011990">
    <property type="entry name" value="TPR-like_helical_dom_sf"/>
</dbReference>
<proteinExistence type="predicted"/>
<organism evidence="3 4">
    <name type="scientific">Cryomorpha ignava</name>
    <dbReference type="NCBI Taxonomy" id="101383"/>
    <lineage>
        <taxon>Bacteria</taxon>
        <taxon>Pseudomonadati</taxon>
        <taxon>Bacteroidota</taxon>
        <taxon>Flavobacteriia</taxon>
        <taxon>Flavobacteriales</taxon>
        <taxon>Cryomorphaceae</taxon>
        <taxon>Cryomorpha</taxon>
    </lineage>
</organism>
<reference evidence="3 4" key="1">
    <citation type="submission" date="2020-02" db="EMBL/GenBank/DDBJ databases">
        <title>Out from the shadows clarifying the taxonomy of the family Cryomorphaceae and related taxa by utilizing the GTDB taxonomic framework.</title>
        <authorList>
            <person name="Bowman J.P."/>
        </authorList>
    </citation>
    <scope>NUCLEOTIDE SEQUENCE [LARGE SCALE GENOMIC DNA]</scope>
    <source>
        <strain evidence="3 4">QSSC 1-22</strain>
    </source>
</reference>
<evidence type="ECO:0008006" key="5">
    <source>
        <dbReference type="Google" id="ProtNLM"/>
    </source>
</evidence>
<keyword evidence="2" id="KW-0732">Signal</keyword>
<keyword evidence="1" id="KW-0802">TPR repeat</keyword>
<dbReference type="RefSeq" id="WP_163283845.1">
    <property type="nucleotide sequence ID" value="NZ_JAAGVY010000007.1"/>
</dbReference>
<sequence length="442" mass="50062">MKNVIFSLMAAMLMVFSANAQTDSTKYGNTPEEQKECKECISLYREYRDQNMQKDALPYWRCAFRTCPQSAKTLYTDGAKFYGTILDGIYEDSTKADMRNAHLDTLMMIYDKRIEYFGEEGKVLTYKANDLFNYDNMRAEEANSMLKRSMELEGMNSDAVAASKYYQTLYEMYKVDKATKSDLLVEYMPVLEILDYNIARLDSAEGVRYEKAKNNLDAFFIKIAECDDIYRILGERLAETPNDIDLNKKALAVMNKRDCTDSDLYLQVAERVYQDKPTPDAAYSIGIQKLKAKDYTQALKYFEEAADLCGDCIDLNKYYLRAGQTASILGQTSKVRSIANKMIQNNPKSGDAYLLLGDAIAAAAKSCDDGKLGSYGAYWLATDYFAKAKSADRSVADKANQKIASYSKQFPLKIDIFFNNLDNGDSYTVACFGETTTVRSRD</sequence>
<gene>
    <name evidence="3" type="ORF">G3O08_05925</name>
</gene>
<dbReference type="Proteomes" id="UP000486602">
    <property type="component" value="Unassembled WGS sequence"/>
</dbReference>
<name>A0A7K3WN21_9FLAO</name>
<protein>
    <recommendedName>
        <fullName evidence="5">Tetratricopeptide repeat protein</fullName>
    </recommendedName>
</protein>